<name>T1B8S6_9ZZZZ</name>
<dbReference type="EMBL" id="AUZY01003413">
    <property type="protein sequence ID" value="EQD69336.1"/>
    <property type="molecule type" value="Genomic_DNA"/>
</dbReference>
<organism evidence="2">
    <name type="scientific">mine drainage metagenome</name>
    <dbReference type="NCBI Taxonomy" id="410659"/>
    <lineage>
        <taxon>unclassified sequences</taxon>
        <taxon>metagenomes</taxon>
        <taxon>ecological metagenomes</taxon>
    </lineage>
</organism>
<evidence type="ECO:0000313" key="2">
    <source>
        <dbReference type="EMBL" id="EQD69336.1"/>
    </source>
</evidence>
<dbReference type="Pfam" id="PF01850">
    <property type="entry name" value="PIN"/>
    <property type="match status" value="1"/>
</dbReference>
<comment type="caution">
    <text evidence="2">The sequence shown here is derived from an EMBL/GenBank/DDBJ whole genome shotgun (WGS) entry which is preliminary data.</text>
</comment>
<dbReference type="InterPro" id="IPR002716">
    <property type="entry name" value="PIN_dom"/>
</dbReference>
<evidence type="ECO:0000259" key="1">
    <source>
        <dbReference type="Pfam" id="PF01850"/>
    </source>
</evidence>
<dbReference type="AlphaFoldDB" id="T1B8S6"/>
<accession>T1B8S6</accession>
<protein>
    <submittedName>
        <fullName evidence="2">PIN family toxin-antitoxin system</fullName>
    </submittedName>
</protein>
<feature type="domain" description="PIN" evidence="1">
    <location>
        <begin position="7"/>
        <end position="122"/>
    </location>
</feature>
<reference evidence="2" key="2">
    <citation type="journal article" date="2014" name="ISME J.">
        <title>Microbial stratification in low pH oxic and suboxic macroscopic growths along an acid mine drainage.</title>
        <authorList>
            <person name="Mendez-Garcia C."/>
            <person name="Mesa V."/>
            <person name="Sprenger R.R."/>
            <person name="Richter M."/>
            <person name="Diez M.S."/>
            <person name="Solano J."/>
            <person name="Bargiela R."/>
            <person name="Golyshina O.V."/>
            <person name="Manteca A."/>
            <person name="Ramos J.L."/>
            <person name="Gallego J.R."/>
            <person name="Llorente I."/>
            <person name="Martins Dos Santos V.A."/>
            <person name="Jensen O.N."/>
            <person name="Pelaez A.I."/>
            <person name="Sanchez J."/>
            <person name="Ferrer M."/>
        </authorList>
    </citation>
    <scope>NUCLEOTIDE SEQUENCE</scope>
</reference>
<proteinExistence type="predicted"/>
<sequence>MNGRTAYLDTSAFLKLIVAEPESQALGRFLRRWPLRATATLLRTETVRALRRTGHDAELSVAHRLFRALRFIRIDEPLLDQAGGLDPREMRTLDAIHLSAALALGSDLGVFVTYDGRLAEAA</sequence>
<reference evidence="2" key="1">
    <citation type="submission" date="2013-08" db="EMBL/GenBank/DDBJ databases">
        <authorList>
            <person name="Mendez C."/>
            <person name="Richter M."/>
            <person name="Ferrer M."/>
            <person name="Sanchez J."/>
        </authorList>
    </citation>
    <scope>NUCLEOTIDE SEQUENCE</scope>
</reference>
<gene>
    <name evidence="2" type="ORF">B1B_05394</name>
</gene>
<dbReference type="InterPro" id="IPR029060">
    <property type="entry name" value="PIN-like_dom_sf"/>
</dbReference>
<feature type="non-terminal residue" evidence="2">
    <location>
        <position position="122"/>
    </location>
</feature>
<dbReference type="Gene3D" id="3.40.50.1010">
    <property type="entry name" value="5'-nuclease"/>
    <property type="match status" value="1"/>
</dbReference>
<dbReference type="CDD" id="cd09874">
    <property type="entry name" value="PIN_MT3492-like"/>
    <property type="match status" value="1"/>
</dbReference>
<dbReference type="SUPFAM" id="SSF88723">
    <property type="entry name" value="PIN domain-like"/>
    <property type="match status" value="1"/>
</dbReference>